<dbReference type="AlphaFoldDB" id="C7QZ61"/>
<keyword evidence="8" id="KW-1185">Reference proteome</keyword>
<dbReference type="GO" id="GO:0046872">
    <property type="term" value="F:metal ion binding"/>
    <property type="evidence" value="ECO:0007669"/>
    <property type="project" value="UniProtKB-KW"/>
</dbReference>
<dbReference type="GO" id="GO:0007155">
    <property type="term" value="P:cell adhesion"/>
    <property type="evidence" value="ECO:0007669"/>
    <property type="project" value="InterPro"/>
</dbReference>
<dbReference type="Pfam" id="PF01297">
    <property type="entry name" value="ZnuA"/>
    <property type="match status" value="1"/>
</dbReference>
<name>C7QZ61_JONDD</name>
<organism evidence="7 8">
    <name type="scientific">Jonesia denitrificans (strain ATCC 14870 / DSM 20603 / BCRC 15368 / CIP 55.134 / JCM 11481 / NBRC 15587 / NCTC 10816 / Prevot 55134)</name>
    <name type="common">Listeria denitrificans</name>
    <dbReference type="NCBI Taxonomy" id="471856"/>
    <lineage>
        <taxon>Bacteria</taxon>
        <taxon>Bacillati</taxon>
        <taxon>Actinomycetota</taxon>
        <taxon>Actinomycetes</taxon>
        <taxon>Micrococcales</taxon>
        <taxon>Jonesiaceae</taxon>
        <taxon>Jonesia</taxon>
    </lineage>
</organism>
<feature type="chain" id="PRO_5038695426" evidence="6">
    <location>
        <begin position="26"/>
        <end position="316"/>
    </location>
</feature>
<reference evidence="7 8" key="1">
    <citation type="journal article" date="2009" name="Stand. Genomic Sci.">
        <title>Complete genome sequence of Jonesia denitrificans type strain (Prevot 55134).</title>
        <authorList>
            <person name="Pukall R."/>
            <person name="Gehrich-Schroter G."/>
            <person name="Lapidus A."/>
            <person name="Nolan M."/>
            <person name="Glavina Del Rio T."/>
            <person name="Lucas S."/>
            <person name="Chen F."/>
            <person name="Tice H."/>
            <person name="Pitluck S."/>
            <person name="Cheng J.F."/>
            <person name="Copeland A."/>
            <person name="Saunders E."/>
            <person name="Brettin T."/>
            <person name="Detter J.C."/>
            <person name="Bruce D."/>
            <person name="Goodwin L."/>
            <person name="Pati A."/>
            <person name="Ivanova N."/>
            <person name="Mavromatis K."/>
            <person name="Ovchinnikova G."/>
            <person name="Chen A."/>
            <person name="Palaniappan K."/>
            <person name="Land M."/>
            <person name="Hauser L."/>
            <person name="Chang Y.J."/>
            <person name="Jeffries C.D."/>
            <person name="Chain P."/>
            <person name="Goker M."/>
            <person name="Bristow J."/>
            <person name="Eisen J.A."/>
            <person name="Markowitz V."/>
            <person name="Hugenholtz P."/>
            <person name="Kyrpides N.C."/>
            <person name="Klenk H.P."/>
            <person name="Han C."/>
        </authorList>
    </citation>
    <scope>NUCLEOTIDE SEQUENCE [LARGE SCALE GENOMIC DNA]</scope>
    <source>
        <strain evidence="8">ATCC 14870 / DSM 20603 / BCRC 15368 / CIP 55.134 / JCM 11481 / NBRC 15587 / NCTC 10816 / Prevot 55134</strain>
    </source>
</reference>
<dbReference type="eggNOG" id="COG0803">
    <property type="taxonomic scope" value="Bacteria"/>
</dbReference>
<keyword evidence="4 6" id="KW-0732">Signal</keyword>
<dbReference type="OrthoDB" id="9810636at2"/>
<proteinExistence type="inferred from homology"/>
<comment type="similarity">
    <text evidence="5">Belongs to the bacterial solute-binding protein 9 family.</text>
</comment>
<dbReference type="GO" id="GO:0030001">
    <property type="term" value="P:metal ion transport"/>
    <property type="evidence" value="ECO:0007669"/>
    <property type="project" value="InterPro"/>
</dbReference>
<dbReference type="PROSITE" id="PS51257">
    <property type="entry name" value="PROKAR_LIPOPROTEIN"/>
    <property type="match status" value="1"/>
</dbReference>
<dbReference type="InterPro" id="IPR050492">
    <property type="entry name" value="Bact_metal-bind_prot9"/>
</dbReference>
<feature type="signal peptide" evidence="6">
    <location>
        <begin position="1"/>
        <end position="25"/>
    </location>
</feature>
<dbReference type="GO" id="GO:0030313">
    <property type="term" value="C:cell envelope"/>
    <property type="evidence" value="ECO:0007669"/>
    <property type="project" value="UniProtKB-SubCell"/>
</dbReference>
<evidence type="ECO:0000256" key="1">
    <source>
        <dbReference type="ARBA" id="ARBA00004196"/>
    </source>
</evidence>
<dbReference type="KEGG" id="jde:Jden_0297"/>
<keyword evidence="2 5" id="KW-0813">Transport</keyword>
<protein>
    <submittedName>
        <fullName evidence="7">Periplasmic solute binding protein</fullName>
    </submittedName>
</protein>
<evidence type="ECO:0000313" key="8">
    <source>
        <dbReference type="Proteomes" id="UP000000628"/>
    </source>
</evidence>
<dbReference type="SUPFAM" id="SSF53807">
    <property type="entry name" value="Helical backbone' metal receptor"/>
    <property type="match status" value="1"/>
</dbReference>
<evidence type="ECO:0000256" key="5">
    <source>
        <dbReference type="RuleBase" id="RU003512"/>
    </source>
</evidence>
<gene>
    <name evidence="7" type="ordered locus">Jden_0297</name>
</gene>
<dbReference type="PRINTS" id="PR00691">
    <property type="entry name" value="ADHESINB"/>
</dbReference>
<evidence type="ECO:0000256" key="4">
    <source>
        <dbReference type="ARBA" id="ARBA00022729"/>
    </source>
</evidence>
<dbReference type="InterPro" id="IPR006127">
    <property type="entry name" value="ZnuA-like"/>
</dbReference>
<dbReference type="Proteomes" id="UP000000628">
    <property type="component" value="Chromosome"/>
</dbReference>
<dbReference type="EMBL" id="CP001706">
    <property type="protein sequence ID" value="ACV07969.1"/>
    <property type="molecule type" value="Genomic_DNA"/>
</dbReference>
<keyword evidence="3" id="KW-0479">Metal-binding</keyword>
<dbReference type="InterPro" id="IPR006129">
    <property type="entry name" value="AdhesinB"/>
</dbReference>
<dbReference type="HOGENOM" id="CLU_016838_1_1_11"/>
<accession>C7QZ61</accession>
<dbReference type="InterPro" id="IPR006128">
    <property type="entry name" value="Lipoprotein_PsaA-like"/>
</dbReference>
<evidence type="ECO:0000256" key="2">
    <source>
        <dbReference type="ARBA" id="ARBA00022448"/>
    </source>
</evidence>
<dbReference type="PANTHER" id="PTHR42953:SF1">
    <property type="entry name" value="METAL-BINDING PROTEIN HI_0362-RELATED"/>
    <property type="match status" value="1"/>
</dbReference>
<dbReference type="STRING" id="471856.Jden_0297"/>
<evidence type="ECO:0000256" key="6">
    <source>
        <dbReference type="SAM" id="SignalP"/>
    </source>
</evidence>
<dbReference type="Gene3D" id="3.40.50.1980">
    <property type="entry name" value="Nitrogenase molybdenum iron protein domain"/>
    <property type="match status" value="2"/>
</dbReference>
<sequence length="316" mass="33854">MKSYRPAKTLLSVIVIVLLSSGCTGSSTQPVHQQTAPEQGQEATPDIRVTTTFTITADMVAAIGGEHVTVTSLTPPGADIHSYEPTPTDIVTAQHSDLIVEHGLGLDSWLSTMTNSVSSARITVTEGITPIPIAAGEYEGVPNPHAWLSAENAHIYIANIVRVLSDIAPEHAAEFAERGRAYSDRIDTRFEQIRELTETIPPENRTVVTCEGAFSYLTAELGFTEAWLWPVNAEREATPRRVAAVIDTVRDQGVPTVFCESTVGDKPMRLVTEDTGASFGGVLYVDSLTDAAGPAPTYLDLLSYNATVITQGLATS</sequence>
<dbReference type="PANTHER" id="PTHR42953">
    <property type="entry name" value="HIGH-AFFINITY ZINC UPTAKE SYSTEM PROTEIN ZNUA-RELATED"/>
    <property type="match status" value="1"/>
</dbReference>
<dbReference type="PRINTS" id="PR00690">
    <property type="entry name" value="ADHESNFAMILY"/>
</dbReference>
<comment type="subcellular location">
    <subcellularLocation>
        <location evidence="1">Cell envelope</location>
    </subcellularLocation>
</comment>
<evidence type="ECO:0000313" key="7">
    <source>
        <dbReference type="EMBL" id="ACV07969.1"/>
    </source>
</evidence>
<evidence type="ECO:0000256" key="3">
    <source>
        <dbReference type="ARBA" id="ARBA00022723"/>
    </source>
</evidence>